<feature type="transmembrane region" description="Helical" evidence="2">
    <location>
        <begin position="91"/>
        <end position="111"/>
    </location>
</feature>
<protein>
    <recommendedName>
        <fullName evidence="5">TrbL/VirB6 plasmid conjugal transfer protein</fullName>
    </recommendedName>
</protein>
<organism evidence="3 4">
    <name type="scientific">Parafrankia irregularis</name>
    <dbReference type="NCBI Taxonomy" id="795642"/>
    <lineage>
        <taxon>Bacteria</taxon>
        <taxon>Bacillati</taxon>
        <taxon>Actinomycetota</taxon>
        <taxon>Actinomycetes</taxon>
        <taxon>Frankiales</taxon>
        <taxon>Frankiaceae</taxon>
        <taxon>Parafrankia</taxon>
    </lineage>
</organism>
<proteinExistence type="predicted"/>
<evidence type="ECO:0000256" key="1">
    <source>
        <dbReference type="SAM" id="MobiDB-lite"/>
    </source>
</evidence>
<keyword evidence="4" id="KW-1185">Reference proteome</keyword>
<gene>
    <name evidence="3" type="ORF">Ga0074812_14714</name>
</gene>
<evidence type="ECO:0008006" key="5">
    <source>
        <dbReference type="Google" id="ProtNLM"/>
    </source>
</evidence>
<dbReference type="AlphaFoldDB" id="A0A0S4QYP2"/>
<feature type="compositionally biased region" description="Pro residues" evidence="1">
    <location>
        <begin position="479"/>
        <end position="497"/>
    </location>
</feature>
<keyword evidence="2" id="KW-1133">Transmembrane helix</keyword>
<keyword evidence="2" id="KW-0812">Transmembrane</keyword>
<evidence type="ECO:0000256" key="2">
    <source>
        <dbReference type="SAM" id="Phobius"/>
    </source>
</evidence>
<dbReference type="Proteomes" id="UP000198802">
    <property type="component" value="Unassembled WGS sequence"/>
</dbReference>
<feature type="compositionally biased region" description="Pro residues" evidence="1">
    <location>
        <begin position="423"/>
        <end position="440"/>
    </location>
</feature>
<reference evidence="4" key="1">
    <citation type="submission" date="2015-11" db="EMBL/GenBank/DDBJ databases">
        <authorList>
            <person name="Varghese N."/>
        </authorList>
    </citation>
    <scope>NUCLEOTIDE SEQUENCE [LARGE SCALE GENOMIC DNA]</scope>
    <source>
        <strain evidence="4">DSM 45899</strain>
    </source>
</reference>
<feature type="transmembrane region" description="Helical" evidence="2">
    <location>
        <begin position="241"/>
        <end position="260"/>
    </location>
</feature>
<feature type="transmembrane region" description="Helical" evidence="2">
    <location>
        <begin position="123"/>
        <end position="144"/>
    </location>
</feature>
<sequence length="530" mass="52856">MADCSGYKKLGPDCLAGTFTDGLKDFAGRNLNAAGDLAGDVFGGVSDAVASSAWGAIVRQFSDAAFGLIESFISAWPDISRVGFDGEGIEGIYDLCTVLGALVAVLVLLIAVVRTQLAADGRYVTAALVGLAKAALAIAVTVTVTQTGASLSGGICDWIVTETHGDAQNFLDRARQVTVQQPNTALTLVFALVSIVTLLVLWAEILLVKLAIAALVATSPIGASGLLSEATSVWWQRQAMATFRLLLVPPSITLCFALGFKEAETAEGLTSNIVALMTLAAAVLCWPALARFFAIDVDGQVSGGLGLLLGAASNLGSRFSGMGNQSAGNPLDPVALQRAGGAGQASSGGGLSAAGAGFLPIAATAAMAAVGGFQRGMGRTAAHAGLGGIGESPDTPWLRGGRGGGRSRPAAPSRPGGGGDMPSPAPSPALSPAPVPPPSAPDGAGGGGLAAAADPGVIEGPLVPDGPMISRPGDGLPIARPPSTRPEPSGPVVPPVEPEQVPDGRPPVRPVVPLPIGQRSGSGPAGRHGK</sequence>
<feature type="transmembrane region" description="Helical" evidence="2">
    <location>
        <begin position="185"/>
        <end position="203"/>
    </location>
</feature>
<evidence type="ECO:0000313" key="4">
    <source>
        <dbReference type="Proteomes" id="UP000198802"/>
    </source>
</evidence>
<keyword evidence="2" id="KW-0472">Membrane</keyword>
<feature type="region of interest" description="Disordered" evidence="1">
    <location>
        <begin position="384"/>
        <end position="530"/>
    </location>
</feature>
<feature type="compositionally biased region" description="Pro residues" evidence="1">
    <location>
        <begin position="504"/>
        <end position="513"/>
    </location>
</feature>
<name>A0A0S4QYP2_9ACTN</name>
<evidence type="ECO:0000313" key="3">
    <source>
        <dbReference type="EMBL" id="CUU60768.1"/>
    </source>
</evidence>
<feature type="transmembrane region" description="Helical" evidence="2">
    <location>
        <begin position="210"/>
        <end position="235"/>
    </location>
</feature>
<dbReference type="EMBL" id="FAOZ01000047">
    <property type="protein sequence ID" value="CUU60768.1"/>
    <property type="molecule type" value="Genomic_DNA"/>
</dbReference>
<feature type="transmembrane region" description="Helical" evidence="2">
    <location>
        <begin position="272"/>
        <end position="294"/>
    </location>
</feature>
<accession>A0A0S4QYP2</accession>
<feature type="transmembrane region" description="Helical" evidence="2">
    <location>
        <begin position="353"/>
        <end position="373"/>
    </location>
</feature>